<dbReference type="PATRIC" id="fig|1122207.3.peg.608"/>
<proteinExistence type="predicted"/>
<dbReference type="EMBL" id="JAMB01000001">
    <property type="protein sequence ID" value="ETX12565.1"/>
    <property type="molecule type" value="Genomic_DNA"/>
</dbReference>
<dbReference type="Pfam" id="PF00005">
    <property type="entry name" value="ABC_tran"/>
    <property type="match status" value="1"/>
</dbReference>
<dbReference type="GO" id="GO:0005886">
    <property type="term" value="C:plasma membrane"/>
    <property type="evidence" value="ECO:0007669"/>
    <property type="project" value="UniProtKB-SubCell"/>
</dbReference>
<gene>
    <name evidence="11" type="ORF">MUS1_02965</name>
</gene>
<dbReference type="GO" id="GO:0005524">
    <property type="term" value="F:ATP binding"/>
    <property type="evidence" value="ECO:0007669"/>
    <property type="project" value="UniProtKB-KW"/>
</dbReference>
<dbReference type="InterPro" id="IPR003593">
    <property type="entry name" value="AAA+_ATPase"/>
</dbReference>
<sequence>MSENPEKIETRLTSIALLALFSEMGLGISQGEIEVALQQPETAKLPLLQRMKSLLISLNVKGINGGVVSWDRFDRRQLPALVEYQGQWLLARNSDENDEVILTNQDQTVQVVSSDVLLISSVLWLKRPVSSNVSSEDGNEEKPAARKLILAALFQHKGWLGNVLVATVVINLLAVATSLFALQVYDRVVPTLAYSTLATLVVGMFGIVILDWILKRIRSKVLDSLAADVDMRLSKTVFQHLMHIRLDNQPNSLGTLNAQVNGLEPIRQFFTSGIVFGLIDLPFAIMFIAFIFVIGGAVGWVYGLLLPIAVILGVITQLRLKKLIKKQIQRSNERQGLLIDVIRGSETIRANNASWRFSSEWEKITRSLASYQIRQKAISQLSNATTGSLSTIAYVSAVVVGVFQVEAGNLTMGGMIACSILGGRVINPIAQGVQYLVQWQSVSQSLNMVDQLLALELERKPSQHLLMGERHVASVSIEKARFVYGESPVKQLDIDELTFNAGDRVLLVGPIGCGKSTLLKVLAGLYRPTEGRIKLGGLDLWELDPQFVTSHVSYLPQNVHLFKGTLKSNLTLSGTVNDAYMMQISTELGVDTIAENDPKGMELEIAEGGEGLSGGQRQLVALSRTITAKPTVWLLDEPTASLDGDSEKRVWDVLTKYIKPEDILIVSTHRPMLAAHIANRVLVMKHGKIMRDATPSSMFSSLADTPSSTEAKSSVPRKSLKRGFNAI</sequence>
<dbReference type="SMART" id="SM00382">
    <property type="entry name" value="AAA"/>
    <property type="match status" value="1"/>
</dbReference>
<dbReference type="Pfam" id="PF00664">
    <property type="entry name" value="ABC_membrane"/>
    <property type="match status" value="1"/>
</dbReference>
<feature type="compositionally biased region" description="Polar residues" evidence="7">
    <location>
        <begin position="698"/>
        <end position="712"/>
    </location>
</feature>
<keyword evidence="5 8" id="KW-1133">Transmembrane helix</keyword>
<dbReference type="AlphaFoldDB" id="X7E9N2"/>
<evidence type="ECO:0000256" key="5">
    <source>
        <dbReference type="ARBA" id="ARBA00022989"/>
    </source>
</evidence>
<dbReference type="GO" id="GO:0016887">
    <property type="term" value="F:ATP hydrolysis activity"/>
    <property type="evidence" value="ECO:0007669"/>
    <property type="project" value="InterPro"/>
</dbReference>
<dbReference type="PANTHER" id="PTHR24221">
    <property type="entry name" value="ATP-BINDING CASSETTE SUB-FAMILY B"/>
    <property type="match status" value="1"/>
</dbReference>
<evidence type="ECO:0000256" key="1">
    <source>
        <dbReference type="ARBA" id="ARBA00004651"/>
    </source>
</evidence>
<evidence type="ECO:0000256" key="4">
    <source>
        <dbReference type="ARBA" id="ARBA00022840"/>
    </source>
</evidence>
<dbReference type="PANTHER" id="PTHR24221:SF248">
    <property type="entry name" value="ABC TRANSPORTER TRANSMEMBRANE REGION"/>
    <property type="match status" value="1"/>
</dbReference>
<keyword evidence="12" id="KW-1185">Reference proteome</keyword>
<name>X7E9N2_9GAMM</name>
<dbReference type="GO" id="GO:0140359">
    <property type="term" value="F:ABC-type transporter activity"/>
    <property type="evidence" value="ECO:0007669"/>
    <property type="project" value="InterPro"/>
</dbReference>
<dbReference type="InterPro" id="IPR027417">
    <property type="entry name" value="P-loop_NTPase"/>
</dbReference>
<dbReference type="RefSeq" id="WP_036158807.1">
    <property type="nucleotide sequence ID" value="NZ_JAMB01000001.1"/>
</dbReference>
<dbReference type="SUPFAM" id="SSF52540">
    <property type="entry name" value="P-loop containing nucleoside triphosphate hydrolases"/>
    <property type="match status" value="1"/>
</dbReference>
<dbReference type="InterPro" id="IPR017871">
    <property type="entry name" value="ABC_transporter-like_CS"/>
</dbReference>
<comment type="subcellular location">
    <subcellularLocation>
        <location evidence="1">Cell membrane</location>
        <topology evidence="1">Multi-pass membrane protein</topology>
    </subcellularLocation>
</comment>
<feature type="transmembrane region" description="Helical" evidence="8">
    <location>
        <begin position="269"/>
        <end position="294"/>
    </location>
</feature>
<dbReference type="InterPro" id="IPR011527">
    <property type="entry name" value="ABC1_TM_dom"/>
</dbReference>
<feature type="domain" description="ABC transmembrane type-1" evidence="10">
    <location>
        <begin position="163"/>
        <end position="441"/>
    </location>
</feature>
<keyword evidence="2 8" id="KW-0812">Transmembrane</keyword>
<dbReference type="eggNOG" id="COG2274">
    <property type="taxonomic scope" value="Bacteria"/>
</dbReference>
<evidence type="ECO:0000259" key="10">
    <source>
        <dbReference type="PROSITE" id="PS50929"/>
    </source>
</evidence>
<dbReference type="Proteomes" id="UP000054058">
    <property type="component" value="Unassembled WGS sequence"/>
</dbReference>
<dbReference type="InterPro" id="IPR036640">
    <property type="entry name" value="ABC1_TM_sf"/>
</dbReference>
<evidence type="ECO:0000313" key="11">
    <source>
        <dbReference type="EMBL" id="ETX12565.1"/>
    </source>
</evidence>
<dbReference type="STRING" id="1122207.MUS1_02965"/>
<dbReference type="InterPro" id="IPR039421">
    <property type="entry name" value="Type_1_exporter"/>
</dbReference>
<evidence type="ECO:0000256" key="8">
    <source>
        <dbReference type="SAM" id="Phobius"/>
    </source>
</evidence>
<accession>X7E9N2</accession>
<dbReference type="SUPFAM" id="SSF90123">
    <property type="entry name" value="ABC transporter transmembrane region"/>
    <property type="match status" value="1"/>
</dbReference>
<evidence type="ECO:0000256" key="7">
    <source>
        <dbReference type="SAM" id="MobiDB-lite"/>
    </source>
</evidence>
<dbReference type="PROSITE" id="PS00211">
    <property type="entry name" value="ABC_TRANSPORTER_1"/>
    <property type="match status" value="1"/>
</dbReference>
<evidence type="ECO:0000313" key="12">
    <source>
        <dbReference type="Proteomes" id="UP000054058"/>
    </source>
</evidence>
<keyword evidence="6 8" id="KW-0472">Membrane</keyword>
<evidence type="ECO:0000259" key="9">
    <source>
        <dbReference type="PROSITE" id="PS50893"/>
    </source>
</evidence>
<dbReference type="PROSITE" id="PS50929">
    <property type="entry name" value="ABC_TM1F"/>
    <property type="match status" value="1"/>
</dbReference>
<evidence type="ECO:0000256" key="2">
    <source>
        <dbReference type="ARBA" id="ARBA00022692"/>
    </source>
</evidence>
<feature type="transmembrane region" description="Helical" evidence="8">
    <location>
        <begin position="300"/>
        <end position="320"/>
    </location>
</feature>
<dbReference type="OrthoDB" id="9806127at2"/>
<dbReference type="Gene3D" id="1.20.1560.10">
    <property type="entry name" value="ABC transporter type 1, transmembrane domain"/>
    <property type="match status" value="1"/>
</dbReference>
<feature type="domain" description="ABC transporter" evidence="9">
    <location>
        <begin position="472"/>
        <end position="711"/>
    </location>
</feature>
<evidence type="ECO:0000256" key="6">
    <source>
        <dbReference type="ARBA" id="ARBA00023136"/>
    </source>
</evidence>
<protein>
    <submittedName>
        <fullName evidence="11">ABC transporter ATP-binding protein</fullName>
    </submittedName>
</protein>
<organism evidence="11 12">
    <name type="scientific">Marinomonas ushuaiensis DSM 15871</name>
    <dbReference type="NCBI Taxonomy" id="1122207"/>
    <lineage>
        <taxon>Bacteria</taxon>
        <taxon>Pseudomonadati</taxon>
        <taxon>Pseudomonadota</taxon>
        <taxon>Gammaproteobacteria</taxon>
        <taxon>Oceanospirillales</taxon>
        <taxon>Oceanospirillaceae</taxon>
        <taxon>Marinomonas</taxon>
    </lineage>
</organism>
<keyword evidence="3" id="KW-0547">Nucleotide-binding</keyword>
<dbReference type="InterPro" id="IPR003439">
    <property type="entry name" value="ABC_transporter-like_ATP-bd"/>
</dbReference>
<keyword evidence="4 11" id="KW-0067">ATP-binding</keyword>
<evidence type="ECO:0000256" key="3">
    <source>
        <dbReference type="ARBA" id="ARBA00022741"/>
    </source>
</evidence>
<comment type="caution">
    <text evidence="11">The sequence shown here is derived from an EMBL/GenBank/DDBJ whole genome shotgun (WGS) entry which is preliminary data.</text>
</comment>
<reference evidence="11 12" key="1">
    <citation type="submission" date="2014-01" db="EMBL/GenBank/DDBJ databases">
        <title>Marinomonas ushuaiensis DSM 15871 Genome Sequencing.</title>
        <authorList>
            <person name="Lai Q."/>
            <person name="Shao Z.S."/>
        </authorList>
    </citation>
    <scope>NUCLEOTIDE SEQUENCE [LARGE SCALE GENOMIC DNA]</scope>
    <source>
        <strain evidence="11 12">DSM 15871</strain>
    </source>
</reference>
<feature type="transmembrane region" description="Helical" evidence="8">
    <location>
        <begin position="163"/>
        <end position="185"/>
    </location>
</feature>
<feature type="region of interest" description="Disordered" evidence="7">
    <location>
        <begin position="698"/>
        <end position="727"/>
    </location>
</feature>
<feature type="transmembrane region" description="Helical" evidence="8">
    <location>
        <begin position="191"/>
        <end position="214"/>
    </location>
</feature>
<dbReference type="PROSITE" id="PS50893">
    <property type="entry name" value="ABC_TRANSPORTER_2"/>
    <property type="match status" value="1"/>
</dbReference>
<dbReference type="Gene3D" id="3.40.50.300">
    <property type="entry name" value="P-loop containing nucleotide triphosphate hydrolases"/>
    <property type="match status" value="1"/>
</dbReference>
<dbReference type="GO" id="GO:0034040">
    <property type="term" value="F:ATPase-coupled lipid transmembrane transporter activity"/>
    <property type="evidence" value="ECO:0007669"/>
    <property type="project" value="TreeGrafter"/>
</dbReference>